<name>A0AC61U731_9MICO</name>
<evidence type="ECO:0000313" key="1">
    <source>
        <dbReference type="EMBL" id="UUZ45849.1"/>
    </source>
</evidence>
<dbReference type="EMBL" id="CP087977">
    <property type="protein sequence ID" value="UUZ45849.1"/>
    <property type="molecule type" value="Genomic_DNA"/>
</dbReference>
<evidence type="ECO:0000313" key="2">
    <source>
        <dbReference type="Proteomes" id="UP001059663"/>
    </source>
</evidence>
<reference evidence="1" key="1">
    <citation type="submission" date="2021-11" db="EMBL/GenBank/DDBJ databases">
        <title>Study of the species diversity of bacterial strains isolated from a unique natural object - Shulgan-Tash cave (Bashkiria).</title>
        <authorList>
            <person name="Sazanova A.L."/>
            <person name="Chirak E.R."/>
            <person name="Safronova V.I."/>
        </authorList>
    </citation>
    <scope>NUCLEOTIDE SEQUENCE</scope>
    <source>
        <strain evidence="1">P1</strain>
    </source>
</reference>
<organism evidence="1 2">
    <name type="scientific">Janibacter limosus</name>
    <dbReference type="NCBI Taxonomy" id="53458"/>
    <lineage>
        <taxon>Bacteria</taxon>
        <taxon>Bacillati</taxon>
        <taxon>Actinomycetota</taxon>
        <taxon>Actinomycetes</taxon>
        <taxon>Micrococcales</taxon>
        <taxon>Intrasporangiaceae</taxon>
        <taxon>Janibacter</taxon>
    </lineage>
</organism>
<protein>
    <submittedName>
        <fullName evidence="1">TetR/AcrR family transcriptional regulator</fullName>
    </submittedName>
</protein>
<accession>A0AC61U731</accession>
<gene>
    <name evidence="1" type="ORF">LP422_08085</name>
</gene>
<dbReference type="Proteomes" id="UP001059663">
    <property type="component" value="Chromosome"/>
</dbReference>
<proteinExistence type="predicted"/>
<sequence>MTAFPGAAGSSLVGVSLAPKQDRSRATRQRLPESTVHCVATRGWSAATVSVIAADAGISRGALQHHFPTREELVVAAPEHMFDERRLMVEAMAPPQLTGAERVHVVVHTLVELYMGDLFRAALQARVAAAADPQMLEIIQPPERRFARAVHAAAVEHLEVDDDDPHARTLIQTTLDPARGPALADLLSDDSKRRQRIVDTRAAMLAHELISEA</sequence>